<dbReference type="GO" id="GO:0005975">
    <property type="term" value="P:carbohydrate metabolic process"/>
    <property type="evidence" value="ECO:0007669"/>
    <property type="project" value="InterPro"/>
</dbReference>
<dbReference type="EMBL" id="BKAU01000005">
    <property type="protein sequence ID" value="GEP97960.1"/>
    <property type="molecule type" value="Genomic_DNA"/>
</dbReference>
<dbReference type="InterPro" id="IPR012878">
    <property type="entry name" value="Beta-AFase-like_GH127_cat"/>
</dbReference>
<evidence type="ECO:0000259" key="2">
    <source>
        <dbReference type="Pfam" id="PF20620"/>
    </source>
</evidence>
<feature type="domain" description="Non-reducing end beta-L-arabinofuranosidase-like GH127 middle" evidence="3">
    <location>
        <begin position="462"/>
        <end position="555"/>
    </location>
</feature>
<dbReference type="Proteomes" id="UP000321436">
    <property type="component" value="Unassembled WGS sequence"/>
</dbReference>
<dbReference type="PANTHER" id="PTHR31151">
    <property type="entry name" value="PROLINE-TRNA LIGASE (DUF1680)"/>
    <property type="match status" value="1"/>
</dbReference>
<name>A0A512RQJ1_9BACT</name>
<accession>A0A512RQJ1</accession>
<dbReference type="Pfam" id="PF20620">
    <property type="entry name" value="DUF6805"/>
    <property type="match status" value="1"/>
</dbReference>
<dbReference type="Pfam" id="PF07944">
    <property type="entry name" value="Beta-AFase-like_GH127_cat"/>
    <property type="match status" value="1"/>
</dbReference>
<dbReference type="PANTHER" id="PTHR31151:SF0">
    <property type="entry name" value="PROLINE-TRNA LIGASE (DUF1680)"/>
    <property type="match status" value="1"/>
</dbReference>
<feature type="domain" description="Glycoside hydrolase GH146 substrate-binding" evidence="2">
    <location>
        <begin position="670"/>
        <end position="804"/>
    </location>
</feature>
<sequence length="807" mass="91407">MKSDTVNCMLALSIIKFNSMKRSIIRCLLLAGGMGIYTAAAAQSYVPEWKDSRMKVAPKADIQAYAFNLRDVRLLESPFYDAMQAEAKYLLQIEPDRLLSDFRAHAGLPAKAEKYGGWESSGLAGHSLGHYLSACALQYAATGDKAFLDKANYIVDELEACQQHRKTGYVGAIPNEDSMWMEVKAGNIRTRGFDLNGAWAPWYTVHKIMAGLLDVYLYCGNKKALAINEGIAHWAEGIIKDLNDEQLQRMLFCEYGGMSDALVNTYAITGNKKYLDLSYKFYDKRILDSLAAGIDILPGKHSNTQIPKVIGGIRRHELNLDEKDARIADFFWQTVTRDHSYATGGNSNYEYFGPARKLNETLTDNTTETCNTYNMLKLTRHLFALQPEAHYMDYYEKALYNHILASQHHETGMVCYFVSLRMGGTKRYSNPWHSFTCCVGTGMENHVKYGESIYSRGKDGSLYVNLFIPSELDWKEKGVRIKQETTLPATEDIRLTVTAQRPATFAVRIRQPHWAKEGVQLTVNGKAEAIRPDAQGYLVINRKWRQHDEIRLSLPVKLYTEAMPDNPSRQAIFFGPVLLAGVLGEKEPDPVQGVPVFVTGQADVSSWLRRTSGATAEFTSVETGEPSEVKLVPFYDTKNQYYSVYWDVFTPAAWTQQQQVYEAARKAEKELEARTVDILRIGEMQPERDHELTGEKTFTEEDHGRKWRIARPGGHFSFSMKVAPDSRNTLICTYWGMDNRGRNFEIQVDGKTIATEDLNRYKASKFYDISYIIPEELTKGKQSVIIKFMPKPQNSAGPLYGSRVIKE</sequence>
<dbReference type="GO" id="GO:0016787">
    <property type="term" value="F:hydrolase activity"/>
    <property type="evidence" value="ECO:0007669"/>
    <property type="project" value="UniProtKB-KW"/>
</dbReference>
<organism evidence="4 5">
    <name type="scientific">Chitinophaga cymbidii</name>
    <dbReference type="NCBI Taxonomy" id="1096750"/>
    <lineage>
        <taxon>Bacteria</taxon>
        <taxon>Pseudomonadati</taxon>
        <taxon>Bacteroidota</taxon>
        <taxon>Chitinophagia</taxon>
        <taxon>Chitinophagales</taxon>
        <taxon>Chitinophagaceae</taxon>
        <taxon>Chitinophaga</taxon>
    </lineage>
</organism>
<protein>
    <submittedName>
        <fullName evidence="4">Glycosyl hydrolase</fullName>
    </submittedName>
</protein>
<evidence type="ECO:0000259" key="1">
    <source>
        <dbReference type="Pfam" id="PF07944"/>
    </source>
</evidence>
<reference evidence="4 5" key="1">
    <citation type="submission" date="2019-07" db="EMBL/GenBank/DDBJ databases">
        <title>Whole genome shotgun sequence of Chitinophaga cymbidii NBRC 109752.</title>
        <authorList>
            <person name="Hosoyama A."/>
            <person name="Uohara A."/>
            <person name="Ohji S."/>
            <person name="Ichikawa N."/>
        </authorList>
    </citation>
    <scope>NUCLEOTIDE SEQUENCE [LARGE SCALE GENOMIC DNA]</scope>
    <source>
        <strain evidence="4 5">NBRC 109752</strain>
    </source>
</reference>
<dbReference type="AlphaFoldDB" id="A0A512RQJ1"/>
<keyword evidence="4" id="KW-0378">Hydrolase</keyword>
<gene>
    <name evidence="4" type="ORF">CCY01nite_42200</name>
</gene>
<dbReference type="InterPro" id="IPR046544">
    <property type="entry name" value="GH146_SB_dom"/>
</dbReference>
<dbReference type="InterPro" id="IPR008928">
    <property type="entry name" value="6-hairpin_glycosidase_sf"/>
</dbReference>
<feature type="domain" description="Non-reducing end beta-L-arabinofuranosidase-like GH127 catalytic" evidence="1">
    <location>
        <begin position="71"/>
        <end position="451"/>
    </location>
</feature>
<proteinExistence type="predicted"/>
<evidence type="ECO:0000313" key="4">
    <source>
        <dbReference type="EMBL" id="GEP97960.1"/>
    </source>
</evidence>
<evidence type="ECO:0000313" key="5">
    <source>
        <dbReference type="Proteomes" id="UP000321436"/>
    </source>
</evidence>
<comment type="caution">
    <text evidence="4">The sequence shown here is derived from an EMBL/GenBank/DDBJ whole genome shotgun (WGS) entry which is preliminary data.</text>
</comment>
<evidence type="ECO:0000259" key="3">
    <source>
        <dbReference type="Pfam" id="PF20736"/>
    </source>
</evidence>
<dbReference type="InterPro" id="IPR049046">
    <property type="entry name" value="Beta-AFase-like_GH127_middle"/>
</dbReference>
<dbReference type="SUPFAM" id="SSF48208">
    <property type="entry name" value="Six-hairpin glycosidases"/>
    <property type="match status" value="1"/>
</dbReference>
<dbReference type="Pfam" id="PF20736">
    <property type="entry name" value="Glyco_hydro127M"/>
    <property type="match status" value="1"/>
</dbReference>
<keyword evidence="5" id="KW-1185">Reference proteome</keyword>